<name>A0A9D4W6X0_PEA</name>
<dbReference type="InterPro" id="IPR045134">
    <property type="entry name" value="UHRF1/2-like"/>
</dbReference>
<dbReference type="InterPro" id="IPR001841">
    <property type="entry name" value="Znf_RING"/>
</dbReference>
<comment type="subcellular location">
    <subcellularLocation>
        <location evidence="7">Nucleus</location>
    </subcellularLocation>
</comment>
<dbReference type="Gene3D" id="3.30.40.10">
    <property type="entry name" value="Zinc/RING finger domain, C3HC4 (zinc finger)"/>
    <property type="match status" value="1"/>
</dbReference>
<evidence type="ECO:0000256" key="3">
    <source>
        <dbReference type="ARBA" id="ARBA00022833"/>
    </source>
</evidence>
<evidence type="ECO:0000256" key="2">
    <source>
        <dbReference type="ARBA" id="ARBA00022771"/>
    </source>
</evidence>
<dbReference type="Pfam" id="PF02182">
    <property type="entry name" value="SAD_SRA"/>
    <property type="match status" value="1"/>
</dbReference>
<dbReference type="EMBL" id="JAMSHJ010000006">
    <property type="protein sequence ID" value="KAI5396476.1"/>
    <property type="molecule type" value="Genomic_DNA"/>
</dbReference>
<dbReference type="Pfam" id="PF13639">
    <property type="entry name" value="zf-RING_2"/>
    <property type="match status" value="1"/>
</dbReference>
<dbReference type="Proteomes" id="UP001058974">
    <property type="component" value="Chromosome 6"/>
</dbReference>
<organism evidence="10 11">
    <name type="scientific">Pisum sativum</name>
    <name type="common">Garden pea</name>
    <name type="synonym">Lathyrus oleraceus</name>
    <dbReference type="NCBI Taxonomy" id="3888"/>
    <lineage>
        <taxon>Eukaryota</taxon>
        <taxon>Viridiplantae</taxon>
        <taxon>Streptophyta</taxon>
        <taxon>Embryophyta</taxon>
        <taxon>Tracheophyta</taxon>
        <taxon>Spermatophyta</taxon>
        <taxon>Magnoliopsida</taxon>
        <taxon>eudicotyledons</taxon>
        <taxon>Gunneridae</taxon>
        <taxon>Pentapetalae</taxon>
        <taxon>rosids</taxon>
        <taxon>fabids</taxon>
        <taxon>Fabales</taxon>
        <taxon>Fabaceae</taxon>
        <taxon>Papilionoideae</taxon>
        <taxon>50 kb inversion clade</taxon>
        <taxon>NPAAA clade</taxon>
        <taxon>Hologalegina</taxon>
        <taxon>IRL clade</taxon>
        <taxon>Fabeae</taxon>
        <taxon>Lathyrus</taxon>
    </lineage>
</organism>
<dbReference type="GO" id="GO:0003677">
    <property type="term" value="F:DNA binding"/>
    <property type="evidence" value="ECO:0007669"/>
    <property type="project" value="UniProtKB-KW"/>
</dbReference>
<dbReference type="PROSITE" id="PS51015">
    <property type="entry name" value="YDG"/>
    <property type="match status" value="1"/>
</dbReference>
<comment type="caution">
    <text evidence="10">The sequence shown here is derived from an EMBL/GenBank/DDBJ whole genome shotgun (WGS) entry which is preliminary data.</text>
</comment>
<keyword evidence="2 6" id="KW-0863">Zinc-finger</keyword>
<evidence type="ECO:0000313" key="11">
    <source>
        <dbReference type="Proteomes" id="UP001058974"/>
    </source>
</evidence>
<dbReference type="Gramene" id="Psat06G0262100-T1">
    <property type="protein sequence ID" value="KAI5396476.1"/>
    <property type="gene ID" value="KIW84_062621"/>
</dbReference>
<dbReference type="SUPFAM" id="SSF57903">
    <property type="entry name" value="FYVE/PHD zinc finger"/>
    <property type="match status" value="1"/>
</dbReference>
<evidence type="ECO:0000256" key="5">
    <source>
        <dbReference type="ARBA" id="ARBA00023242"/>
    </source>
</evidence>
<keyword evidence="1" id="KW-0479">Metal-binding</keyword>
<evidence type="ECO:0000256" key="6">
    <source>
        <dbReference type="PROSITE-ProRule" id="PRU00175"/>
    </source>
</evidence>
<dbReference type="SUPFAM" id="SSF57850">
    <property type="entry name" value="RING/U-box"/>
    <property type="match status" value="1"/>
</dbReference>
<dbReference type="Gene3D" id="2.30.280.10">
    <property type="entry name" value="SRA-YDG"/>
    <property type="match status" value="1"/>
</dbReference>
<evidence type="ECO:0000256" key="7">
    <source>
        <dbReference type="PROSITE-ProRule" id="PRU00358"/>
    </source>
</evidence>
<dbReference type="InterPro" id="IPR036987">
    <property type="entry name" value="SRA-YDG_sf"/>
</dbReference>
<evidence type="ECO:0008006" key="12">
    <source>
        <dbReference type="Google" id="ProtNLM"/>
    </source>
</evidence>
<proteinExistence type="predicted"/>
<evidence type="ECO:0000313" key="10">
    <source>
        <dbReference type="EMBL" id="KAI5396476.1"/>
    </source>
</evidence>
<dbReference type="InterPro" id="IPR013083">
    <property type="entry name" value="Znf_RING/FYVE/PHD"/>
</dbReference>
<dbReference type="GO" id="GO:0005634">
    <property type="term" value="C:nucleus"/>
    <property type="evidence" value="ECO:0007669"/>
    <property type="project" value="UniProtKB-SubCell"/>
</dbReference>
<dbReference type="GO" id="GO:0008270">
    <property type="term" value="F:zinc ion binding"/>
    <property type="evidence" value="ECO:0007669"/>
    <property type="project" value="UniProtKB-KW"/>
</dbReference>
<dbReference type="GO" id="GO:0016567">
    <property type="term" value="P:protein ubiquitination"/>
    <property type="evidence" value="ECO:0007669"/>
    <property type="project" value="TreeGrafter"/>
</dbReference>
<sequence>MICNHKPLESEIVSCRTCATPWHVPCLPLRPLKIFDWNCTDCSQPVDVNHVVDASAPPITCSLVSTIYANENDTSLTGEERAKKSHEFYDGSPKPPFENNNKYNDLYGIFYSKLNCTFSLHLPERPITTLCGHNFCMKCFEKWIKQGKNNCPNCRAEIPANMASDPQINSQLETTIQMAISESVAHGKIFVTISKDHFGPIVVENDPIRKRGVLVGDTWEGLMECIQWGAHYPHDSRIASQSVYGAQSVALSGGYIDEIDHGPTRRNAPLMHPKQECDTMGFIELKNGGIKLESNELSEYRPYPLPIIEELNNAIDITERKGDPSSGFDVSGVFY</sequence>
<dbReference type="InterPro" id="IPR003105">
    <property type="entry name" value="SRA_YDG"/>
</dbReference>
<protein>
    <recommendedName>
        <fullName evidence="12">RING-type domain-containing protein</fullName>
    </recommendedName>
</protein>
<feature type="domain" description="YDG" evidence="9">
    <location>
        <begin position="208"/>
        <end position="335"/>
    </location>
</feature>
<dbReference type="InterPro" id="IPR015947">
    <property type="entry name" value="PUA-like_sf"/>
</dbReference>
<keyword evidence="3" id="KW-0862">Zinc</keyword>
<keyword evidence="4" id="KW-0238">DNA-binding</keyword>
<evidence type="ECO:0000256" key="4">
    <source>
        <dbReference type="ARBA" id="ARBA00023125"/>
    </source>
</evidence>
<dbReference type="GO" id="GO:0044027">
    <property type="term" value="P:negative regulation of gene expression via chromosomal CpG island methylation"/>
    <property type="evidence" value="ECO:0007669"/>
    <property type="project" value="TreeGrafter"/>
</dbReference>
<dbReference type="SUPFAM" id="SSF88697">
    <property type="entry name" value="PUA domain-like"/>
    <property type="match status" value="1"/>
</dbReference>
<keyword evidence="5 7" id="KW-0539">Nucleus</keyword>
<evidence type="ECO:0000256" key="1">
    <source>
        <dbReference type="ARBA" id="ARBA00022723"/>
    </source>
</evidence>
<keyword evidence="11" id="KW-1185">Reference proteome</keyword>
<dbReference type="PANTHER" id="PTHR14140:SF27">
    <property type="entry name" value="OS04G0289800 PROTEIN"/>
    <property type="match status" value="1"/>
</dbReference>
<reference evidence="10 11" key="1">
    <citation type="journal article" date="2022" name="Nat. Genet.">
        <title>Improved pea reference genome and pan-genome highlight genomic features and evolutionary characteristics.</title>
        <authorList>
            <person name="Yang T."/>
            <person name="Liu R."/>
            <person name="Luo Y."/>
            <person name="Hu S."/>
            <person name="Wang D."/>
            <person name="Wang C."/>
            <person name="Pandey M.K."/>
            <person name="Ge S."/>
            <person name="Xu Q."/>
            <person name="Li N."/>
            <person name="Li G."/>
            <person name="Huang Y."/>
            <person name="Saxena R.K."/>
            <person name="Ji Y."/>
            <person name="Li M."/>
            <person name="Yan X."/>
            <person name="He Y."/>
            <person name="Liu Y."/>
            <person name="Wang X."/>
            <person name="Xiang C."/>
            <person name="Varshney R.K."/>
            <person name="Ding H."/>
            <person name="Gao S."/>
            <person name="Zong X."/>
        </authorList>
    </citation>
    <scope>NUCLEOTIDE SEQUENCE [LARGE SCALE GENOMIC DNA]</scope>
    <source>
        <strain evidence="10 11">cv. Zhongwan 6</strain>
    </source>
</reference>
<gene>
    <name evidence="10" type="ORF">KIW84_062621</name>
</gene>
<evidence type="ECO:0000259" key="9">
    <source>
        <dbReference type="PROSITE" id="PS51015"/>
    </source>
</evidence>
<feature type="domain" description="RING-type" evidence="8">
    <location>
        <begin position="116"/>
        <end position="155"/>
    </location>
</feature>
<dbReference type="PANTHER" id="PTHR14140">
    <property type="entry name" value="E3 UBIQUITIN-PROTEIN LIGASE UHRF-RELATED"/>
    <property type="match status" value="1"/>
</dbReference>
<dbReference type="AlphaFoldDB" id="A0A9D4W6X0"/>
<dbReference type="GO" id="GO:0061630">
    <property type="term" value="F:ubiquitin protein ligase activity"/>
    <property type="evidence" value="ECO:0007669"/>
    <property type="project" value="TreeGrafter"/>
</dbReference>
<dbReference type="InterPro" id="IPR011011">
    <property type="entry name" value="Znf_FYVE_PHD"/>
</dbReference>
<accession>A0A9D4W6X0</accession>
<evidence type="ECO:0000259" key="8">
    <source>
        <dbReference type="PROSITE" id="PS50089"/>
    </source>
</evidence>
<dbReference type="PROSITE" id="PS50089">
    <property type="entry name" value="ZF_RING_2"/>
    <property type="match status" value="1"/>
</dbReference>